<dbReference type="InterPro" id="IPR049680">
    <property type="entry name" value="FLVCR1-2_SLC49-like"/>
</dbReference>
<evidence type="ECO:0000256" key="1">
    <source>
        <dbReference type="ARBA" id="ARBA00004141"/>
    </source>
</evidence>
<feature type="transmembrane region" description="Helical" evidence="6">
    <location>
        <begin position="249"/>
        <end position="272"/>
    </location>
</feature>
<feature type="transmembrane region" description="Helical" evidence="6">
    <location>
        <begin position="136"/>
        <end position="157"/>
    </location>
</feature>
<keyword evidence="4 6" id="KW-0472">Membrane</keyword>
<dbReference type="InParanoid" id="A0A136IMX8"/>
<dbReference type="AlphaFoldDB" id="A0A136IMX8"/>
<evidence type="ECO:0000313" key="8">
    <source>
        <dbReference type="Proteomes" id="UP000070501"/>
    </source>
</evidence>
<comment type="subcellular location">
    <subcellularLocation>
        <location evidence="1">Membrane</location>
        <topology evidence="1">Multi-pass membrane protein</topology>
    </subcellularLocation>
</comment>
<name>A0A136IMX8_9PEZI</name>
<dbReference type="SUPFAM" id="SSF103473">
    <property type="entry name" value="MFS general substrate transporter"/>
    <property type="match status" value="1"/>
</dbReference>
<feature type="transmembrane region" description="Helical" evidence="6">
    <location>
        <begin position="112"/>
        <end position="130"/>
    </location>
</feature>
<proteinExistence type="predicted"/>
<dbReference type="Proteomes" id="UP000070501">
    <property type="component" value="Unassembled WGS sequence"/>
</dbReference>
<accession>A0A136IMX8</accession>
<dbReference type="PANTHER" id="PTHR10924">
    <property type="entry name" value="MAJOR FACILITATOR SUPERFAMILY PROTEIN-RELATED"/>
    <property type="match status" value="1"/>
</dbReference>
<sequence length="464" mass="49268">MDDTKLSNFRPLSGESSAEHVQPVDPEQATIDNGSVTYKVYKRRWFGLVLLTLLNITASFAWLTFAPVSQDAAAYYGVSENAINWLSTGFLFAYVVAAPATIYVLHMGPKPSIITASVLMLVGNWIRYAGSHSSEGGNYGVTMAGQIITGLAQPFVLSAPTRYSDLWFTDRGRITATAVASLANPFGGAIIQLMVPAIVDKPAATSTAVLIVAIIASVFAIPSVFLPARPPTPPGLSGNTPKLSLGSSLRALNTLEIWLLLIPFAVLVGFFNSISSLLNQILMPYGYNSDEAGIAGALLIVVGLVASAIASPIIDRKKTFLITSKCLVPIIALCYIVFIWMPGSGALAGPYVIMSVLGASSFVLVPIALEFLCEITHPLSPEITSTTAWTGGQLLGGIFILISDALKAGPDAQPPFNMFWSLVFSAVIAALMVPLVLSLGLFGRADQVMLRRTQSDQGNSSAHR</sequence>
<dbReference type="PANTHER" id="PTHR10924:SF6">
    <property type="entry name" value="SOLUTE CARRIER FAMILY 49 MEMBER A3"/>
    <property type="match status" value="1"/>
</dbReference>
<evidence type="ECO:0000256" key="4">
    <source>
        <dbReference type="ARBA" id="ARBA00023136"/>
    </source>
</evidence>
<feature type="transmembrane region" description="Helical" evidence="6">
    <location>
        <begin position="326"/>
        <end position="345"/>
    </location>
</feature>
<evidence type="ECO:0000256" key="3">
    <source>
        <dbReference type="ARBA" id="ARBA00022989"/>
    </source>
</evidence>
<feature type="transmembrane region" description="Helical" evidence="6">
    <location>
        <begin position="351"/>
        <end position="373"/>
    </location>
</feature>
<feature type="region of interest" description="Disordered" evidence="5">
    <location>
        <begin position="1"/>
        <end position="24"/>
    </location>
</feature>
<keyword evidence="2 6" id="KW-0812">Transmembrane</keyword>
<evidence type="ECO:0000313" key="7">
    <source>
        <dbReference type="EMBL" id="KXJ86307.1"/>
    </source>
</evidence>
<dbReference type="GO" id="GO:0022857">
    <property type="term" value="F:transmembrane transporter activity"/>
    <property type="evidence" value="ECO:0007669"/>
    <property type="project" value="InterPro"/>
</dbReference>
<evidence type="ECO:0000256" key="5">
    <source>
        <dbReference type="SAM" id="MobiDB-lite"/>
    </source>
</evidence>
<evidence type="ECO:0000256" key="2">
    <source>
        <dbReference type="ARBA" id="ARBA00022692"/>
    </source>
</evidence>
<gene>
    <name evidence="7" type="ORF">Micbo1qcDRAFT_36135</name>
</gene>
<organism evidence="7 8">
    <name type="scientific">Microdochium bolleyi</name>
    <dbReference type="NCBI Taxonomy" id="196109"/>
    <lineage>
        <taxon>Eukaryota</taxon>
        <taxon>Fungi</taxon>
        <taxon>Dikarya</taxon>
        <taxon>Ascomycota</taxon>
        <taxon>Pezizomycotina</taxon>
        <taxon>Sordariomycetes</taxon>
        <taxon>Xylariomycetidae</taxon>
        <taxon>Xylariales</taxon>
        <taxon>Microdochiaceae</taxon>
        <taxon>Microdochium</taxon>
    </lineage>
</organism>
<feature type="transmembrane region" description="Helical" evidence="6">
    <location>
        <begin position="292"/>
        <end position="314"/>
    </location>
</feature>
<dbReference type="InterPro" id="IPR011701">
    <property type="entry name" value="MFS"/>
</dbReference>
<dbReference type="InterPro" id="IPR036259">
    <property type="entry name" value="MFS_trans_sf"/>
</dbReference>
<feature type="transmembrane region" description="Helical" evidence="6">
    <location>
        <begin position="85"/>
        <end position="105"/>
    </location>
</feature>
<feature type="transmembrane region" description="Helical" evidence="6">
    <location>
        <begin position="418"/>
        <end position="442"/>
    </location>
</feature>
<feature type="transmembrane region" description="Helical" evidence="6">
    <location>
        <begin position="178"/>
        <end position="199"/>
    </location>
</feature>
<feature type="transmembrane region" description="Helical" evidence="6">
    <location>
        <begin position="205"/>
        <end position="228"/>
    </location>
</feature>
<dbReference type="Pfam" id="PF07690">
    <property type="entry name" value="MFS_1"/>
    <property type="match status" value="1"/>
</dbReference>
<dbReference type="GO" id="GO:0016020">
    <property type="term" value="C:membrane"/>
    <property type="evidence" value="ECO:0007669"/>
    <property type="project" value="UniProtKB-SubCell"/>
</dbReference>
<dbReference type="STRING" id="196109.A0A136IMX8"/>
<feature type="transmembrane region" description="Helical" evidence="6">
    <location>
        <begin position="385"/>
        <end position="406"/>
    </location>
</feature>
<keyword evidence="8" id="KW-1185">Reference proteome</keyword>
<evidence type="ECO:0000256" key="6">
    <source>
        <dbReference type="SAM" id="Phobius"/>
    </source>
</evidence>
<feature type="transmembrane region" description="Helical" evidence="6">
    <location>
        <begin position="45"/>
        <end position="65"/>
    </location>
</feature>
<dbReference type="Gene3D" id="1.20.1250.20">
    <property type="entry name" value="MFS general substrate transporter like domains"/>
    <property type="match status" value="1"/>
</dbReference>
<reference evidence="8" key="1">
    <citation type="submission" date="2016-02" db="EMBL/GenBank/DDBJ databases">
        <title>Draft genome sequence of Microdochium bolleyi, a fungal endophyte of beachgrass.</title>
        <authorList>
            <consortium name="DOE Joint Genome Institute"/>
            <person name="David A.S."/>
            <person name="May G."/>
            <person name="Haridas S."/>
            <person name="Lim J."/>
            <person name="Wang M."/>
            <person name="Labutti K."/>
            <person name="Lipzen A."/>
            <person name="Barry K."/>
            <person name="Grigoriev I.V."/>
        </authorList>
    </citation>
    <scope>NUCLEOTIDE SEQUENCE [LARGE SCALE GENOMIC DNA]</scope>
    <source>
        <strain evidence="8">J235TASD1</strain>
    </source>
</reference>
<keyword evidence="3 6" id="KW-1133">Transmembrane helix</keyword>
<dbReference type="EMBL" id="KQ964269">
    <property type="protein sequence ID" value="KXJ86307.1"/>
    <property type="molecule type" value="Genomic_DNA"/>
</dbReference>
<protein>
    <submittedName>
        <fullName evidence="7">Major facilitator superfamily domain-containing protein</fullName>
    </submittedName>
</protein>
<dbReference type="OrthoDB" id="422206at2759"/>